<sequence length="209" mass="23261">MFRRNDPASEFLEMIGSKDKPRTLLQRLGLKRSPLTIAPRREKRDHRSDFIIAALGIALGLTCALFPWYIFFNQDKFGIRAMKFSGGGQNDQAPPLVMGQQVERVGAPMSVEDIPPMKLDLFATGSLRPDKDNEAGVPGLAEQPFPGPKIEFKLVHITNGRAMVEDDAGVWVVQRGSVLPDSSRVASIEQRDGKWVLVTSREEVFQVSQ</sequence>
<name>A0A9X1AFA9_9HYPH</name>
<organism evidence="2 3">
    <name type="scientific">Aminobacter anthyllidis</name>
    <dbReference type="NCBI Taxonomy" id="1035067"/>
    <lineage>
        <taxon>Bacteria</taxon>
        <taxon>Pseudomonadati</taxon>
        <taxon>Pseudomonadota</taxon>
        <taxon>Alphaproteobacteria</taxon>
        <taxon>Hyphomicrobiales</taxon>
        <taxon>Phyllobacteriaceae</taxon>
        <taxon>Aminobacter</taxon>
    </lineage>
</organism>
<keyword evidence="3" id="KW-1185">Reference proteome</keyword>
<comment type="caution">
    <text evidence="2">The sequence shown here is derived from an EMBL/GenBank/DDBJ whole genome shotgun (WGS) entry which is preliminary data.</text>
</comment>
<evidence type="ECO:0000313" key="3">
    <source>
        <dbReference type="Proteomes" id="UP001138921"/>
    </source>
</evidence>
<evidence type="ECO:0000256" key="1">
    <source>
        <dbReference type="SAM" id="Phobius"/>
    </source>
</evidence>
<dbReference type="EMBL" id="JAFLWW010000008">
    <property type="protein sequence ID" value="MBT1158795.1"/>
    <property type="molecule type" value="Genomic_DNA"/>
</dbReference>
<accession>A0A9X1AFA9</accession>
<gene>
    <name evidence="2" type="ORF">J1C56_24790</name>
</gene>
<protein>
    <recommendedName>
        <fullName evidence="4">Flagellar protein</fullName>
    </recommendedName>
</protein>
<reference evidence="2" key="1">
    <citation type="journal article" date="2021" name="Microorganisms">
        <title>Phylogenomic Reconstruction and Metabolic Potential of the Genus Aminobacter.</title>
        <authorList>
            <person name="Artuso I."/>
            <person name="Turrini P."/>
            <person name="Pirolo M."/>
            <person name="Lugli G.A."/>
            <person name="Ventura M."/>
            <person name="Visca P."/>
        </authorList>
    </citation>
    <scope>NUCLEOTIDE SEQUENCE</scope>
    <source>
        <strain evidence="2">LMG 26462</strain>
    </source>
</reference>
<proteinExistence type="predicted"/>
<keyword evidence="1" id="KW-0812">Transmembrane</keyword>
<keyword evidence="1" id="KW-0472">Membrane</keyword>
<evidence type="ECO:0000313" key="2">
    <source>
        <dbReference type="EMBL" id="MBT1158795.1"/>
    </source>
</evidence>
<evidence type="ECO:0008006" key="4">
    <source>
        <dbReference type="Google" id="ProtNLM"/>
    </source>
</evidence>
<dbReference type="AlphaFoldDB" id="A0A9X1AFA9"/>
<keyword evidence="1" id="KW-1133">Transmembrane helix</keyword>
<reference evidence="2" key="2">
    <citation type="submission" date="2021-03" db="EMBL/GenBank/DDBJ databases">
        <authorList>
            <person name="Artuso I."/>
            <person name="Turrini P."/>
            <person name="Pirolo M."/>
            <person name="Lugli G.A."/>
            <person name="Ventura M."/>
            <person name="Visca P."/>
        </authorList>
    </citation>
    <scope>NUCLEOTIDE SEQUENCE</scope>
    <source>
        <strain evidence="2">LMG 26462</strain>
    </source>
</reference>
<feature type="transmembrane region" description="Helical" evidence="1">
    <location>
        <begin position="50"/>
        <end position="71"/>
    </location>
</feature>
<dbReference type="RefSeq" id="WP_214392666.1">
    <property type="nucleotide sequence ID" value="NZ_JAFLWW010000008.1"/>
</dbReference>
<dbReference type="Proteomes" id="UP001138921">
    <property type="component" value="Unassembled WGS sequence"/>
</dbReference>